<comment type="caution">
    <text evidence="2">The sequence shown here is derived from an EMBL/GenBank/DDBJ whole genome shotgun (WGS) entry which is preliminary data.</text>
</comment>
<evidence type="ECO:0000256" key="1">
    <source>
        <dbReference type="SAM" id="MobiDB-lite"/>
    </source>
</evidence>
<accession>A0A2C5ZEV2</accession>
<organism evidence="2 3">
    <name type="scientific">Ophiocordyceps australis</name>
    <dbReference type="NCBI Taxonomy" id="1399860"/>
    <lineage>
        <taxon>Eukaryota</taxon>
        <taxon>Fungi</taxon>
        <taxon>Dikarya</taxon>
        <taxon>Ascomycota</taxon>
        <taxon>Pezizomycotina</taxon>
        <taxon>Sordariomycetes</taxon>
        <taxon>Hypocreomycetidae</taxon>
        <taxon>Hypocreales</taxon>
        <taxon>Ophiocordycipitaceae</taxon>
        <taxon>Ophiocordyceps</taxon>
    </lineage>
</organism>
<evidence type="ECO:0000313" key="2">
    <source>
        <dbReference type="EMBL" id="PHH77711.1"/>
    </source>
</evidence>
<name>A0A2C5ZEV2_9HYPO</name>
<dbReference type="AlphaFoldDB" id="A0A2C5ZEV2"/>
<sequence>MYSLYKLPCHDDDALIALAQRHPPAAAAQSRSSSCCSSPQPSSLLPSRLQQSGPEPSGPSAPILPSTSIASTPSSLPAAPSVLPLCAASALFLLCFCPPSASFCPPSALLPLYSSLLTCTPPPRRHYKPACRLSRNLPLPPLSSSLLLFLPFPSRLPSSPFGILFGFSPTSAIIPNLS</sequence>
<protein>
    <submittedName>
        <fullName evidence="2">Uncharacterized protein</fullName>
    </submittedName>
</protein>
<keyword evidence="3" id="KW-1185">Reference proteome</keyword>
<reference evidence="2 3" key="1">
    <citation type="submission" date="2017-06" db="EMBL/GenBank/DDBJ databases">
        <title>Ant-infecting Ophiocordyceps genomes reveal a high diversity of potential behavioral manipulation genes and a possible major role for enterotoxins.</title>
        <authorList>
            <person name="De Bekker C."/>
            <person name="Evans H.C."/>
            <person name="Brachmann A."/>
            <person name="Hughes D.P."/>
        </authorList>
    </citation>
    <scope>NUCLEOTIDE SEQUENCE [LARGE SCALE GENOMIC DNA]</scope>
    <source>
        <strain evidence="2 3">1348a</strain>
    </source>
</reference>
<feature type="compositionally biased region" description="Low complexity" evidence="1">
    <location>
        <begin position="29"/>
        <end position="52"/>
    </location>
</feature>
<evidence type="ECO:0000313" key="3">
    <source>
        <dbReference type="Proteomes" id="UP000224854"/>
    </source>
</evidence>
<dbReference type="EMBL" id="NJEU01000256">
    <property type="protein sequence ID" value="PHH77711.1"/>
    <property type="molecule type" value="Genomic_DNA"/>
</dbReference>
<proteinExistence type="predicted"/>
<feature type="region of interest" description="Disordered" evidence="1">
    <location>
        <begin position="29"/>
        <end position="64"/>
    </location>
</feature>
<gene>
    <name evidence="2" type="ORF">CDD82_3391</name>
</gene>
<dbReference type="Proteomes" id="UP000224854">
    <property type="component" value="Unassembled WGS sequence"/>
</dbReference>